<evidence type="ECO:0000259" key="1">
    <source>
        <dbReference type="PROSITE" id="PS50075"/>
    </source>
</evidence>
<evidence type="ECO:0000313" key="2">
    <source>
        <dbReference type="EMBL" id="NEE16785.1"/>
    </source>
</evidence>
<dbReference type="InterPro" id="IPR029058">
    <property type="entry name" value="AB_hydrolase_fold"/>
</dbReference>
<dbReference type="Gene3D" id="3.40.50.1820">
    <property type="entry name" value="alpha/beta hydrolase"/>
    <property type="match status" value="1"/>
</dbReference>
<proteinExistence type="predicted"/>
<reference evidence="2" key="1">
    <citation type="submission" date="2020-01" db="EMBL/GenBank/DDBJ databases">
        <title>Insect and environment-associated Actinomycetes.</title>
        <authorList>
            <person name="Currrie C."/>
            <person name="Chevrette M."/>
            <person name="Carlson C."/>
            <person name="Stubbendieck R."/>
            <person name="Wendt-Pienkowski E."/>
        </authorList>
    </citation>
    <scope>NUCLEOTIDE SEQUENCE</scope>
    <source>
        <strain evidence="2">SID7499</strain>
    </source>
</reference>
<sequence length="67" mass="7271">FVGLDTLPLTFNGKLDRRALPVPTYDGAASRTAPRDERETVLCKAFADVLGLPEVGIHDSFFELGGH</sequence>
<dbReference type="PANTHER" id="PTHR45527:SF1">
    <property type="entry name" value="FATTY ACID SYNTHASE"/>
    <property type="match status" value="1"/>
</dbReference>
<feature type="domain" description="Carrier" evidence="1">
    <location>
        <begin position="33"/>
        <end position="67"/>
    </location>
</feature>
<dbReference type="PANTHER" id="PTHR45527">
    <property type="entry name" value="NONRIBOSOMAL PEPTIDE SYNTHETASE"/>
    <property type="match status" value="1"/>
</dbReference>
<organism evidence="2">
    <name type="scientific">Streptomyces sp. SID7499</name>
    <dbReference type="NCBI Taxonomy" id="2706086"/>
    <lineage>
        <taxon>Bacteria</taxon>
        <taxon>Bacillati</taxon>
        <taxon>Actinomycetota</taxon>
        <taxon>Actinomycetes</taxon>
        <taxon>Kitasatosporales</taxon>
        <taxon>Streptomycetaceae</taxon>
        <taxon>Streptomyces</taxon>
    </lineage>
</organism>
<dbReference type="PROSITE" id="PS50075">
    <property type="entry name" value="CARRIER"/>
    <property type="match status" value="1"/>
</dbReference>
<dbReference type="AlphaFoldDB" id="A0A6G3XG42"/>
<comment type="caution">
    <text evidence="2">The sequence shown here is derived from an EMBL/GenBank/DDBJ whole genome shotgun (WGS) entry which is preliminary data.</text>
</comment>
<accession>A0A6G3XG42</accession>
<feature type="non-terminal residue" evidence="2">
    <location>
        <position position="1"/>
    </location>
</feature>
<dbReference type="GO" id="GO:0043041">
    <property type="term" value="P:amino acid activation for nonribosomal peptide biosynthetic process"/>
    <property type="evidence" value="ECO:0007669"/>
    <property type="project" value="TreeGrafter"/>
</dbReference>
<gene>
    <name evidence="2" type="ORF">G3M58_61270</name>
</gene>
<dbReference type="EMBL" id="JAAGMN010006413">
    <property type="protein sequence ID" value="NEE16785.1"/>
    <property type="molecule type" value="Genomic_DNA"/>
</dbReference>
<protein>
    <submittedName>
        <fullName evidence="2">Thioester reductase</fullName>
    </submittedName>
</protein>
<dbReference type="GO" id="GO:0031177">
    <property type="term" value="F:phosphopantetheine binding"/>
    <property type="evidence" value="ECO:0007669"/>
    <property type="project" value="TreeGrafter"/>
</dbReference>
<name>A0A6G3XG42_9ACTN</name>
<dbReference type="GO" id="GO:0005829">
    <property type="term" value="C:cytosol"/>
    <property type="evidence" value="ECO:0007669"/>
    <property type="project" value="TreeGrafter"/>
</dbReference>
<dbReference type="GO" id="GO:0044550">
    <property type="term" value="P:secondary metabolite biosynthetic process"/>
    <property type="evidence" value="ECO:0007669"/>
    <property type="project" value="TreeGrafter"/>
</dbReference>
<feature type="non-terminal residue" evidence="2">
    <location>
        <position position="67"/>
    </location>
</feature>
<dbReference type="InterPro" id="IPR009081">
    <property type="entry name" value="PP-bd_ACP"/>
</dbReference>
<dbReference type="SUPFAM" id="SSF56801">
    <property type="entry name" value="Acetyl-CoA synthetase-like"/>
    <property type="match status" value="1"/>
</dbReference>